<gene>
    <name evidence="5" type="ORF">DACRYDRAFT_84998</name>
</gene>
<dbReference type="PROSITE" id="PS00108">
    <property type="entry name" value="PROTEIN_KINASE_ST"/>
    <property type="match status" value="1"/>
</dbReference>
<dbReference type="STRING" id="1858805.M5FNG8"/>
<evidence type="ECO:0000256" key="3">
    <source>
        <dbReference type="SAM" id="MobiDB-lite"/>
    </source>
</evidence>
<dbReference type="OrthoDB" id="541276at2759"/>
<dbReference type="GeneID" id="63691773"/>
<feature type="compositionally biased region" description="Low complexity" evidence="3">
    <location>
        <begin position="648"/>
        <end position="658"/>
    </location>
</feature>
<sequence length="999" mass="108204">MRKIGEGSNACVYLVREVLGEHPRRAALRRMDDEPETIFGRLEMDSDTPAFVQPRQPVKYGREFAIKVLSKRDLSPGQIGTQLQEAQIHQSLPYHPNIVTLHRTLITDSWLLLILEHVPGEDLFYFLEQARDSDVHPSMLSPSPSSSVSEHTLHRGSLTGPISHTPRTPSLLSSHSPASLLSPQRLRLIARMFTQMCAAVAFCHAHGIAHRDIKPENFIVTEGEAEDGERRVMVKLTDFGLASRDRESKDVDCGSAPYMSYECANNVAPTYATHPADVWSLGIVLINMLYHQNPWPRATISDPDAPDLEDGEGEAFEAFQRGGAGFFMERFPGVSLNMAQYLVDRVFCPAADRVDASQLGAWVLDLGGMVDEVSLERERGRKRKTAKVGKSKSKSRVGRRDQAVGRDEDERERERRGSRASGTRVEHVHHSHDHHREHDRDRDRDHDRESPSSSREPSLMKRRKRGARSNKSKNSAANSVASLPLPLPASVPGGAGGVGASQLAGALVLAQQQQADCQLALQQSHPSHQPHPSHQSHPQMQEQDREALQLQEHASAVEALAREASLVSGPLVLSRRSVGEDSLPLPLPLPLSLPPGSFPSATDPLPGNASPGSAGTLRPRPSMEADIWARGRQPPPPPALPTLPLPLPLSAGSASRPAQSWRAHHSPLNPAHYPAHSFPNPYPNPGPQPNPNYASSVSSFTPSTGSYNTRLSNGSLRSLSTVATTMSDPTSVKSRWSGLREASIRSVGSAESPAAGAGAGPGPPCVNGDKAKGKGKERERERDRDSNRDRDRERDRPSPLNSSKSRVPRTNVKSIQGLPPELDDLRTPASFMFTRPTPAQRIVHESKRAMPWKGGAGNGAVGGAVGVPLGGGVGVGVGGGGGGGVGTASGIKLDPIVEASRVEKERIATATGPIFEQRDASTSTTSLSLSNYVCPVTALASATPGWTIGTVYEDRERERERERQWATPGRAKQGQILTLGKILRGLGNREPREVREARA</sequence>
<keyword evidence="2" id="KW-0067">ATP-binding</keyword>
<keyword evidence="5" id="KW-0418">Kinase</keyword>
<feature type="domain" description="Protein kinase" evidence="4">
    <location>
        <begin position="1"/>
        <end position="363"/>
    </location>
</feature>
<feature type="compositionally biased region" description="Basic residues" evidence="3">
    <location>
        <begin position="380"/>
        <end position="397"/>
    </location>
</feature>
<dbReference type="AlphaFoldDB" id="M5FNG8"/>
<keyword evidence="1" id="KW-0547">Nucleotide-binding</keyword>
<keyword evidence="6" id="KW-1185">Reference proteome</keyword>
<reference evidence="5 6" key="1">
    <citation type="journal article" date="2012" name="Science">
        <title>The Paleozoic origin of enzymatic lignin decomposition reconstructed from 31 fungal genomes.</title>
        <authorList>
            <person name="Floudas D."/>
            <person name="Binder M."/>
            <person name="Riley R."/>
            <person name="Barry K."/>
            <person name="Blanchette R.A."/>
            <person name="Henrissat B."/>
            <person name="Martinez A.T."/>
            <person name="Otillar R."/>
            <person name="Spatafora J.W."/>
            <person name="Yadav J.S."/>
            <person name="Aerts A."/>
            <person name="Benoit I."/>
            <person name="Boyd A."/>
            <person name="Carlson A."/>
            <person name="Copeland A."/>
            <person name="Coutinho P.M."/>
            <person name="de Vries R.P."/>
            <person name="Ferreira P."/>
            <person name="Findley K."/>
            <person name="Foster B."/>
            <person name="Gaskell J."/>
            <person name="Glotzer D."/>
            <person name="Gorecki P."/>
            <person name="Heitman J."/>
            <person name="Hesse C."/>
            <person name="Hori C."/>
            <person name="Igarashi K."/>
            <person name="Jurgens J.A."/>
            <person name="Kallen N."/>
            <person name="Kersten P."/>
            <person name="Kohler A."/>
            <person name="Kuees U."/>
            <person name="Kumar T.K.A."/>
            <person name="Kuo A."/>
            <person name="LaButti K."/>
            <person name="Larrondo L.F."/>
            <person name="Lindquist E."/>
            <person name="Ling A."/>
            <person name="Lombard V."/>
            <person name="Lucas S."/>
            <person name="Lundell T."/>
            <person name="Martin R."/>
            <person name="McLaughlin D.J."/>
            <person name="Morgenstern I."/>
            <person name="Morin E."/>
            <person name="Murat C."/>
            <person name="Nagy L.G."/>
            <person name="Nolan M."/>
            <person name="Ohm R.A."/>
            <person name="Patyshakuliyeva A."/>
            <person name="Rokas A."/>
            <person name="Ruiz-Duenas F.J."/>
            <person name="Sabat G."/>
            <person name="Salamov A."/>
            <person name="Samejima M."/>
            <person name="Schmutz J."/>
            <person name="Slot J.C."/>
            <person name="St John F."/>
            <person name="Stenlid J."/>
            <person name="Sun H."/>
            <person name="Sun S."/>
            <person name="Syed K."/>
            <person name="Tsang A."/>
            <person name="Wiebenga A."/>
            <person name="Young D."/>
            <person name="Pisabarro A."/>
            <person name="Eastwood D.C."/>
            <person name="Martin F."/>
            <person name="Cullen D."/>
            <person name="Grigoriev I.V."/>
            <person name="Hibbett D.S."/>
        </authorList>
    </citation>
    <scope>NUCLEOTIDE SEQUENCE [LARGE SCALE GENOMIC DNA]</scope>
    <source>
        <strain evidence="5 6">DJM-731 SS1</strain>
    </source>
</reference>
<organism evidence="5 6">
    <name type="scientific">Dacryopinax primogenitus (strain DJM 731)</name>
    <name type="common">Brown rot fungus</name>
    <dbReference type="NCBI Taxonomy" id="1858805"/>
    <lineage>
        <taxon>Eukaryota</taxon>
        <taxon>Fungi</taxon>
        <taxon>Dikarya</taxon>
        <taxon>Basidiomycota</taxon>
        <taxon>Agaricomycotina</taxon>
        <taxon>Dacrymycetes</taxon>
        <taxon>Dacrymycetales</taxon>
        <taxon>Dacrymycetaceae</taxon>
        <taxon>Dacryopinax</taxon>
    </lineage>
</organism>
<feature type="region of interest" description="Disordered" evidence="3">
    <location>
        <begin position="594"/>
        <end position="713"/>
    </location>
</feature>
<feature type="compositionally biased region" description="Pro residues" evidence="3">
    <location>
        <begin position="633"/>
        <end position="647"/>
    </location>
</feature>
<feature type="compositionally biased region" description="Low complexity" evidence="3">
    <location>
        <begin position="518"/>
        <end position="539"/>
    </location>
</feature>
<dbReference type="GO" id="GO:0005524">
    <property type="term" value="F:ATP binding"/>
    <property type="evidence" value="ECO:0007669"/>
    <property type="project" value="UniProtKB-KW"/>
</dbReference>
<protein>
    <submittedName>
        <fullName evidence="5">Kinase-like protein</fullName>
    </submittedName>
</protein>
<proteinExistence type="predicted"/>
<dbReference type="GO" id="GO:0005737">
    <property type="term" value="C:cytoplasm"/>
    <property type="evidence" value="ECO:0007669"/>
    <property type="project" value="TreeGrafter"/>
</dbReference>
<feature type="region of interest" description="Disordered" evidence="3">
    <location>
        <begin position="136"/>
        <end position="177"/>
    </location>
</feature>
<evidence type="ECO:0000313" key="6">
    <source>
        <dbReference type="Proteomes" id="UP000030653"/>
    </source>
</evidence>
<evidence type="ECO:0000256" key="2">
    <source>
        <dbReference type="ARBA" id="ARBA00022840"/>
    </source>
</evidence>
<feature type="region of interest" description="Disordered" evidence="3">
    <location>
        <begin position="377"/>
        <end position="479"/>
    </location>
</feature>
<feature type="compositionally biased region" description="Basic and acidic residues" evidence="3">
    <location>
        <begin position="424"/>
        <end position="450"/>
    </location>
</feature>
<dbReference type="Gene3D" id="3.30.200.20">
    <property type="entry name" value="Phosphorylase Kinase, domain 1"/>
    <property type="match status" value="1"/>
</dbReference>
<dbReference type="GO" id="GO:0004674">
    <property type="term" value="F:protein serine/threonine kinase activity"/>
    <property type="evidence" value="ECO:0007669"/>
    <property type="project" value="TreeGrafter"/>
</dbReference>
<feature type="compositionally biased region" description="Low complexity" evidence="3">
    <location>
        <begin position="137"/>
        <end position="149"/>
    </location>
</feature>
<dbReference type="SMART" id="SM00220">
    <property type="entry name" value="S_TKc"/>
    <property type="match status" value="1"/>
</dbReference>
<dbReference type="RefSeq" id="XP_040624318.1">
    <property type="nucleotide sequence ID" value="XM_040776711.1"/>
</dbReference>
<keyword evidence="5" id="KW-0808">Transferase</keyword>
<evidence type="ECO:0000259" key="4">
    <source>
        <dbReference type="PROSITE" id="PS50011"/>
    </source>
</evidence>
<dbReference type="GO" id="GO:0035556">
    <property type="term" value="P:intracellular signal transduction"/>
    <property type="evidence" value="ECO:0007669"/>
    <property type="project" value="TreeGrafter"/>
</dbReference>
<dbReference type="Proteomes" id="UP000030653">
    <property type="component" value="Unassembled WGS sequence"/>
</dbReference>
<dbReference type="InterPro" id="IPR008271">
    <property type="entry name" value="Ser/Thr_kinase_AS"/>
</dbReference>
<accession>M5FNG8</accession>
<feature type="compositionally biased region" description="Pro residues" evidence="3">
    <location>
        <begin position="680"/>
        <end position="690"/>
    </location>
</feature>
<feature type="region of interest" description="Disordered" evidence="3">
    <location>
        <begin position="518"/>
        <end position="552"/>
    </location>
</feature>
<dbReference type="PROSITE" id="PS50011">
    <property type="entry name" value="PROTEIN_KINASE_DOM"/>
    <property type="match status" value="1"/>
</dbReference>
<dbReference type="SUPFAM" id="SSF56112">
    <property type="entry name" value="Protein kinase-like (PK-like)"/>
    <property type="match status" value="1"/>
</dbReference>
<feature type="compositionally biased region" description="Low complexity" evidence="3">
    <location>
        <begin position="691"/>
        <end position="706"/>
    </location>
</feature>
<feature type="compositionally biased region" description="Basic and acidic residues" evidence="3">
    <location>
        <begin position="769"/>
        <end position="797"/>
    </location>
</feature>
<name>M5FNG8_DACPD</name>
<dbReference type="PANTHER" id="PTHR24346">
    <property type="entry name" value="MAP/MICROTUBULE AFFINITY-REGULATING KINASE"/>
    <property type="match status" value="1"/>
</dbReference>
<dbReference type="Gene3D" id="1.10.510.10">
    <property type="entry name" value="Transferase(Phosphotransferase) domain 1"/>
    <property type="match status" value="1"/>
</dbReference>
<feature type="region of interest" description="Disordered" evidence="3">
    <location>
        <begin position="743"/>
        <end position="826"/>
    </location>
</feature>
<dbReference type="InterPro" id="IPR011009">
    <property type="entry name" value="Kinase-like_dom_sf"/>
</dbReference>
<evidence type="ECO:0000256" key="1">
    <source>
        <dbReference type="ARBA" id="ARBA00022741"/>
    </source>
</evidence>
<dbReference type="InterPro" id="IPR000719">
    <property type="entry name" value="Prot_kinase_dom"/>
</dbReference>
<dbReference type="Pfam" id="PF00069">
    <property type="entry name" value="Pkinase"/>
    <property type="match status" value="2"/>
</dbReference>
<evidence type="ECO:0000313" key="5">
    <source>
        <dbReference type="EMBL" id="EJT97420.1"/>
    </source>
</evidence>
<feature type="compositionally biased region" description="Basic residues" evidence="3">
    <location>
        <begin position="460"/>
        <end position="471"/>
    </location>
</feature>
<feature type="compositionally biased region" description="Basic and acidic residues" evidence="3">
    <location>
        <begin position="398"/>
        <end position="417"/>
    </location>
</feature>
<dbReference type="HOGENOM" id="CLU_299961_0_0_1"/>
<dbReference type="EMBL" id="JH795877">
    <property type="protein sequence ID" value="EJT97420.1"/>
    <property type="molecule type" value="Genomic_DNA"/>
</dbReference>
<dbReference type="PANTHER" id="PTHR24346:SF30">
    <property type="entry name" value="MATERNAL EMBRYONIC LEUCINE ZIPPER KINASE"/>
    <property type="match status" value="1"/>
</dbReference>